<protein>
    <submittedName>
        <fullName evidence="1">Uncharacterized protein</fullName>
    </submittedName>
</protein>
<organism evidence="1 2">
    <name type="scientific">Elysia crispata</name>
    <name type="common">lettuce slug</name>
    <dbReference type="NCBI Taxonomy" id="231223"/>
    <lineage>
        <taxon>Eukaryota</taxon>
        <taxon>Metazoa</taxon>
        <taxon>Spiralia</taxon>
        <taxon>Lophotrochozoa</taxon>
        <taxon>Mollusca</taxon>
        <taxon>Gastropoda</taxon>
        <taxon>Heterobranchia</taxon>
        <taxon>Euthyneura</taxon>
        <taxon>Panpulmonata</taxon>
        <taxon>Sacoglossa</taxon>
        <taxon>Placobranchoidea</taxon>
        <taxon>Plakobranchidae</taxon>
        <taxon>Elysia</taxon>
    </lineage>
</organism>
<comment type="caution">
    <text evidence="1">The sequence shown here is derived from an EMBL/GenBank/DDBJ whole genome shotgun (WGS) entry which is preliminary data.</text>
</comment>
<dbReference type="AlphaFoldDB" id="A0AAE1A4A2"/>
<proteinExistence type="predicted"/>
<dbReference type="Proteomes" id="UP001283361">
    <property type="component" value="Unassembled WGS sequence"/>
</dbReference>
<gene>
    <name evidence="1" type="ORF">RRG08_062032</name>
</gene>
<accession>A0AAE1A4A2</accession>
<sequence>MISNAVWKWPPTTLWFRGQVSGVRCPGRCTPVYTALELAGQTSPVRTVAVRAIKRPGWLGSMVCDGGRGADEDGSRRRVGVIPLPSPRHIRPVMMRPRRCQIMDLVLDLSKASTEKILPGSKSWWRRIFLWELRNVSHSEKRSSNSPAISYACATADRNKHSFCVFALVSAPMQ</sequence>
<dbReference type="EMBL" id="JAWDGP010002732">
    <property type="protein sequence ID" value="KAK3780411.1"/>
    <property type="molecule type" value="Genomic_DNA"/>
</dbReference>
<name>A0AAE1A4A2_9GAST</name>
<keyword evidence="2" id="KW-1185">Reference proteome</keyword>
<evidence type="ECO:0000313" key="2">
    <source>
        <dbReference type="Proteomes" id="UP001283361"/>
    </source>
</evidence>
<reference evidence="1" key="1">
    <citation type="journal article" date="2023" name="G3 (Bethesda)">
        <title>A reference genome for the long-term kleptoplast-retaining sea slug Elysia crispata morphotype clarki.</title>
        <authorList>
            <person name="Eastman K.E."/>
            <person name="Pendleton A.L."/>
            <person name="Shaikh M.A."/>
            <person name="Suttiyut T."/>
            <person name="Ogas R."/>
            <person name="Tomko P."/>
            <person name="Gavelis G."/>
            <person name="Widhalm J.R."/>
            <person name="Wisecaver J.H."/>
        </authorList>
    </citation>
    <scope>NUCLEOTIDE SEQUENCE</scope>
    <source>
        <strain evidence="1">ECLA1</strain>
    </source>
</reference>
<evidence type="ECO:0000313" key="1">
    <source>
        <dbReference type="EMBL" id="KAK3780411.1"/>
    </source>
</evidence>